<reference evidence="2 3" key="1">
    <citation type="journal article" date="2018" name="IMA Fungus">
        <title>IMA Genome-F 9: Draft genome sequence of Annulohypoxylon stygium, Aspergillus mulundensis, Berkeleyomyces basicola (syn. Thielaviopsis basicola), Ceratocystis smalleyi, two Cercospora beticola strains, Coleophoma cylindrospora, Fusarium fracticaudum, Phialophora cf. hyalina, and Morchella septimelata.</title>
        <authorList>
            <person name="Wingfield B.D."/>
            <person name="Bills G.F."/>
            <person name="Dong Y."/>
            <person name="Huang W."/>
            <person name="Nel W.J."/>
            <person name="Swalarsk-Parry B.S."/>
            <person name="Vaghefi N."/>
            <person name="Wilken P.M."/>
            <person name="An Z."/>
            <person name="de Beer Z.W."/>
            <person name="De Vos L."/>
            <person name="Chen L."/>
            <person name="Duong T.A."/>
            <person name="Gao Y."/>
            <person name="Hammerbacher A."/>
            <person name="Kikkert J.R."/>
            <person name="Li Y."/>
            <person name="Li H."/>
            <person name="Li K."/>
            <person name="Li Q."/>
            <person name="Liu X."/>
            <person name="Ma X."/>
            <person name="Naidoo K."/>
            <person name="Pethybridge S.J."/>
            <person name="Sun J."/>
            <person name="Steenkamp E.T."/>
            <person name="van der Nest M.A."/>
            <person name="van Wyk S."/>
            <person name="Wingfield M.J."/>
            <person name="Xiong C."/>
            <person name="Yue Q."/>
            <person name="Zhang X."/>
        </authorList>
    </citation>
    <scope>NUCLEOTIDE SEQUENCE [LARGE SCALE GENOMIC DNA]</scope>
    <source>
        <strain evidence="2 3">DSM 5745</strain>
    </source>
</reference>
<dbReference type="InterPro" id="IPR014347">
    <property type="entry name" value="Tautomerase/MIF_sf"/>
</dbReference>
<evidence type="ECO:0000313" key="3">
    <source>
        <dbReference type="Proteomes" id="UP000256690"/>
    </source>
</evidence>
<dbReference type="GeneID" id="38115338"/>
<dbReference type="AlphaFoldDB" id="A0A3D8S5S0"/>
<dbReference type="RefSeq" id="XP_026604464.1">
    <property type="nucleotide sequence ID" value="XM_026746984.1"/>
</dbReference>
<accession>A0A3D8S5S0</accession>
<dbReference type="InterPro" id="IPR028116">
    <property type="entry name" value="Cis-CaaD-like"/>
</dbReference>
<evidence type="ECO:0000313" key="2">
    <source>
        <dbReference type="EMBL" id="RDW81411.1"/>
    </source>
</evidence>
<dbReference type="EMBL" id="PVWQ01000005">
    <property type="protein sequence ID" value="RDW81411.1"/>
    <property type="molecule type" value="Genomic_DNA"/>
</dbReference>
<protein>
    <recommendedName>
        <fullName evidence="1">Tautomerase cis-CaaD-like domain-containing protein</fullName>
    </recommendedName>
</protein>
<organism evidence="2 3">
    <name type="scientific">Aspergillus mulundensis</name>
    <dbReference type="NCBI Taxonomy" id="1810919"/>
    <lineage>
        <taxon>Eukaryota</taxon>
        <taxon>Fungi</taxon>
        <taxon>Dikarya</taxon>
        <taxon>Ascomycota</taxon>
        <taxon>Pezizomycotina</taxon>
        <taxon>Eurotiomycetes</taxon>
        <taxon>Eurotiomycetidae</taxon>
        <taxon>Eurotiales</taxon>
        <taxon>Aspergillaceae</taxon>
        <taxon>Aspergillus</taxon>
        <taxon>Aspergillus subgen. Nidulantes</taxon>
    </lineage>
</organism>
<name>A0A3D8S5S0_9EURO</name>
<proteinExistence type="predicted"/>
<dbReference type="Gene3D" id="3.30.429.10">
    <property type="entry name" value="Macrophage Migration Inhibitory Factor"/>
    <property type="match status" value="1"/>
</dbReference>
<dbReference type="OrthoDB" id="9981319at2759"/>
<gene>
    <name evidence="2" type="ORF">DSM5745_04968</name>
</gene>
<sequence>MPFYQIEHSTPLIRPQRNALALAITTIHTRKFATPSLFVNVRFTDSGDHVNYVGGKECTSMNRVLAYVRSGGSRSKADFDDMALKIQAAWDEIVGTGPEERLTRVLVLGAITSGLESGFVLPEAGKDVSWLKENMARFEERAEKGDEEFVELVREMREREDLQ</sequence>
<evidence type="ECO:0000259" key="1">
    <source>
        <dbReference type="Pfam" id="PF14832"/>
    </source>
</evidence>
<dbReference type="Pfam" id="PF14832">
    <property type="entry name" value="Tautomerase_3"/>
    <property type="match status" value="1"/>
</dbReference>
<feature type="domain" description="Tautomerase cis-CaaD-like" evidence="1">
    <location>
        <begin position="1"/>
        <end position="134"/>
    </location>
</feature>
<dbReference type="Proteomes" id="UP000256690">
    <property type="component" value="Unassembled WGS sequence"/>
</dbReference>
<keyword evidence="3" id="KW-1185">Reference proteome</keyword>
<comment type="caution">
    <text evidence="2">The sequence shown here is derived from an EMBL/GenBank/DDBJ whole genome shotgun (WGS) entry which is preliminary data.</text>
</comment>